<sequence>MVYGLRDKGAGQTKPTDDLITYRHTNRLNDRLARRMSDRRTHWRTNGAAASHRLGGRRRGDTNGNKVLIRYVIMTVDNDHRLGRPNRAAGALALPALVTGSGQVGSSR</sequence>
<keyword evidence="2" id="KW-1185">Reference proteome</keyword>
<organism evidence="1 2">
    <name type="scientific">Dallia pectoralis</name>
    <name type="common">Alaska blackfish</name>
    <dbReference type="NCBI Taxonomy" id="75939"/>
    <lineage>
        <taxon>Eukaryota</taxon>
        <taxon>Metazoa</taxon>
        <taxon>Chordata</taxon>
        <taxon>Craniata</taxon>
        <taxon>Vertebrata</taxon>
        <taxon>Euteleostomi</taxon>
        <taxon>Actinopterygii</taxon>
        <taxon>Neopterygii</taxon>
        <taxon>Teleostei</taxon>
        <taxon>Protacanthopterygii</taxon>
        <taxon>Esociformes</taxon>
        <taxon>Umbridae</taxon>
        <taxon>Dallia</taxon>
    </lineage>
</organism>
<comment type="caution">
    <text evidence="1">The sequence shown here is derived from an EMBL/GenBank/DDBJ whole genome shotgun (WGS) entry which is preliminary data.</text>
</comment>
<name>A0ACC2FXJ3_DALPE</name>
<accession>A0ACC2FXJ3</accession>
<evidence type="ECO:0000313" key="2">
    <source>
        <dbReference type="Proteomes" id="UP001157502"/>
    </source>
</evidence>
<evidence type="ECO:0000313" key="1">
    <source>
        <dbReference type="EMBL" id="KAJ7996036.1"/>
    </source>
</evidence>
<dbReference type="Proteomes" id="UP001157502">
    <property type="component" value="Chromosome 20"/>
</dbReference>
<dbReference type="EMBL" id="CM055747">
    <property type="protein sequence ID" value="KAJ7996036.1"/>
    <property type="molecule type" value="Genomic_DNA"/>
</dbReference>
<proteinExistence type="predicted"/>
<protein>
    <submittedName>
        <fullName evidence="1">Uncharacterized protein</fullName>
    </submittedName>
</protein>
<reference evidence="1" key="1">
    <citation type="submission" date="2021-05" db="EMBL/GenBank/DDBJ databases">
        <authorList>
            <person name="Pan Q."/>
            <person name="Jouanno E."/>
            <person name="Zahm M."/>
            <person name="Klopp C."/>
            <person name="Cabau C."/>
            <person name="Louis A."/>
            <person name="Berthelot C."/>
            <person name="Parey E."/>
            <person name="Roest Crollius H."/>
            <person name="Montfort J."/>
            <person name="Robinson-Rechavi M."/>
            <person name="Bouchez O."/>
            <person name="Lampietro C."/>
            <person name="Lopez Roques C."/>
            <person name="Donnadieu C."/>
            <person name="Postlethwait J."/>
            <person name="Bobe J."/>
            <person name="Dillon D."/>
            <person name="Chandos A."/>
            <person name="von Hippel F."/>
            <person name="Guiguen Y."/>
        </authorList>
    </citation>
    <scope>NUCLEOTIDE SEQUENCE</scope>
    <source>
        <strain evidence="1">YG-Jan2019</strain>
    </source>
</reference>
<gene>
    <name evidence="1" type="ORF">DPEC_G00232920</name>
</gene>